<feature type="transmembrane region" description="Helical" evidence="9">
    <location>
        <begin position="304"/>
        <end position="329"/>
    </location>
</feature>
<gene>
    <name evidence="12" type="ORF">VK70_08440</name>
</gene>
<proteinExistence type="inferred from homology"/>
<comment type="subcellular location">
    <subcellularLocation>
        <location evidence="1 9">Cell membrane</location>
        <topology evidence="1 9">Multi-pass membrane protein</topology>
    </subcellularLocation>
</comment>
<accession>A0A0F7F9P5</accession>
<dbReference type="AlphaFoldDB" id="A0A0F7F9P5"/>
<dbReference type="HOGENOM" id="CLU_016047_0_3_9"/>
<dbReference type="Pfam" id="PF00528">
    <property type="entry name" value="BPD_transp_1"/>
    <property type="match status" value="1"/>
</dbReference>
<evidence type="ECO:0000256" key="1">
    <source>
        <dbReference type="ARBA" id="ARBA00004651"/>
    </source>
</evidence>
<feature type="transmembrane region" description="Helical" evidence="9">
    <location>
        <begin position="216"/>
        <end position="240"/>
    </location>
</feature>
<evidence type="ECO:0000256" key="8">
    <source>
        <dbReference type="ARBA" id="ARBA00023136"/>
    </source>
</evidence>
<dbReference type="Gene3D" id="1.10.3720.10">
    <property type="entry name" value="MetI-like"/>
    <property type="match status" value="1"/>
</dbReference>
<dbReference type="EMBL" id="CP011114">
    <property type="protein sequence ID" value="AKG34604.1"/>
    <property type="molecule type" value="Genomic_DNA"/>
</dbReference>
<keyword evidence="6 9" id="KW-0812">Transmembrane</keyword>
<evidence type="ECO:0000256" key="6">
    <source>
        <dbReference type="ARBA" id="ARBA00022692"/>
    </source>
</evidence>
<feature type="transmembrane region" description="Helical" evidence="9">
    <location>
        <begin position="93"/>
        <end position="115"/>
    </location>
</feature>
<evidence type="ECO:0000313" key="12">
    <source>
        <dbReference type="EMBL" id="AKG34604.1"/>
    </source>
</evidence>
<keyword evidence="4 10" id="KW-1003">Cell membrane</keyword>
<evidence type="ECO:0000256" key="3">
    <source>
        <dbReference type="ARBA" id="ARBA00022448"/>
    </source>
</evidence>
<dbReference type="InterPro" id="IPR035906">
    <property type="entry name" value="MetI-like_sf"/>
</dbReference>
<feature type="transmembrane region" description="Helical" evidence="9">
    <location>
        <begin position="151"/>
        <end position="176"/>
    </location>
</feature>
<dbReference type="PATRIC" id="fig|1333534.5.peg.1843"/>
<reference evidence="12 13" key="1">
    <citation type="submission" date="2015-03" db="EMBL/GenBank/DDBJ databases">
        <authorList>
            <person name="Abdul Halim M."/>
        </authorList>
    </citation>
    <scope>NUCLEOTIDE SEQUENCE [LARGE SCALE GENOMIC DNA]</scope>
    <source>
        <strain evidence="12 13">ATCC 35681</strain>
    </source>
</reference>
<keyword evidence="8 9" id="KW-0472">Membrane</keyword>
<evidence type="ECO:0000256" key="2">
    <source>
        <dbReference type="ARBA" id="ARBA00009047"/>
    </source>
</evidence>
<dbReference type="CDD" id="cd06261">
    <property type="entry name" value="TM_PBP2"/>
    <property type="match status" value="1"/>
</dbReference>
<dbReference type="SUPFAM" id="SSF161098">
    <property type="entry name" value="MetI-like"/>
    <property type="match status" value="1"/>
</dbReference>
<comment type="function">
    <text evidence="10">Part of the ABC transporter complex MalEFGK involved in maltose/maltodextrin import. Probably responsible for the translocation of the substrate across the membrane.</text>
</comment>
<dbReference type="GO" id="GO:1990060">
    <property type="term" value="C:maltose transport complex"/>
    <property type="evidence" value="ECO:0007669"/>
    <property type="project" value="TreeGrafter"/>
</dbReference>
<feature type="transmembrane region" description="Helical" evidence="9">
    <location>
        <begin position="43"/>
        <end position="68"/>
    </location>
</feature>
<feature type="transmembrane region" description="Helical" evidence="9">
    <location>
        <begin position="350"/>
        <end position="370"/>
    </location>
</feature>
<dbReference type="RefSeq" id="WP_025699977.1">
    <property type="nucleotide sequence ID" value="NZ_ASQQ01000737.1"/>
</dbReference>
<keyword evidence="7 9" id="KW-1133">Transmembrane helix</keyword>
<dbReference type="OrthoDB" id="9778687at2"/>
<dbReference type="Proteomes" id="UP000034189">
    <property type="component" value="Chromosome"/>
</dbReference>
<dbReference type="PANTHER" id="PTHR47314">
    <property type="entry name" value="MALTOSE/MALTODEXTRIN TRANSPORT SYSTEM PERMEASE PROTEIN MALF"/>
    <property type="match status" value="1"/>
</dbReference>
<evidence type="ECO:0000259" key="11">
    <source>
        <dbReference type="PROSITE" id="PS50928"/>
    </source>
</evidence>
<protein>
    <recommendedName>
        <fullName evidence="10">Maltose/maltodextrin transport system permease protein</fullName>
    </recommendedName>
</protein>
<dbReference type="GO" id="GO:0015423">
    <property type="term" value="F:ABC-type maltose transporter activity"/>
    <property type="evidence" value="ECO:0007669"/>
    <property type="project" value="TreeGrafter"/>
</dbReference>
<sequence>MQQLAIGSKYPEPSKKFRKKAALLSVIAMGLGQIYNRQYVKGFLLLAFYVYGIFTAVTSLPHALWALITLGETETHLQKVGRLYKQVMGDHSIFLMVESLITVFIMLVLIWLYIAGIKDAYRTGKLREEGVRPNTFKQTLSFVAAYRFPHIVLAIPLLGVVFFTVMPIIFMILVAFTDFTRETMPPAHLINWEGLQAFKELLRTKAWSHTFYSVTLWTFIWAFFATITGYFGGFAAALLVQSKGIRFRSFWRTAFILPFAIPMFVSTLIMRNIFNGQFGPVNQYLGMLGIAKAPWLSDPLWAKITLILVNFWLSFPVSMLMIIGILSTIPRDMYEAADIDGASGSQKTRLITFPMVMYSMAPLIIMQFVANINNFNIVYLLTNGKPLNGDFQFAGHTDILITWLFKLSMEQGKYNYASVIGIFIFIVLSVFAIWNVRRTKAFKEEDAS</sequence>
<keyword evidence="3 9" id="KW-0813">Transport</keyword>
<name>A0A0F7F9P5_PAEDU</name>
<reference evidence="12 13" key="2">
    <citation type="journal article" date="2016" name="Genome Announc.">
        <title>Genome Sequence of a Gram-Positive Diazotroph, Paenibacillus durus Type Strain ATCC 35681.</title>
        <authorList>
            <person name="Halim M.A."/>
            <person name="Rahman A.Y."/>
            <person name="Sim K.S."/>
            <person name="Yam H.C."/>
            <person name="Rahim A.A."/>
            <person name="Ghazali A.H."/>
            <person name="Najimudin N."/>
        </authorList>
    </citation>
    <scope>NUCLEOTIDE SEQUENCE [LARGE SCALE GENOMIC DNA]</scope>
    <source>
        <strain evidence="12 13">ATCC 35681</strain>
    </source>
</reference>
<evidence type="ECO:0000256" key="7">
    <source>
        <dbReference type="ARBA" id="ARBA00022989"/>
    </source>
</evidence>
<feature type="transmembrane region" description="Helical" evidence="9">
    <location>
        <begin position="252"/>
        <end position="274"/>
    </location>
</feature>
<evidence type="ECO:0000256" key="5">
    <source>
        <dbReference type="ARBA" id="ARBA00022597"/>
    </source>
</evidence>
<dbReference type="GO" id="GO:0042956">
    <property type="term" value="P:maltodextrin transmembrane transport"/>
    <property type="evidence" value="ECO:0007669"/>
    <property type="project" value="TreeGrafter"/>
</dbReference>
<evidence type="ECO:0000256" key="4">
    <source>
        <dbReference type="ARBA" id="ARBA00022475"/>
    </source>
</evidence>
<evidence type="ECO:0000256" key="10">
    <source>
        <dbReference type="RuleBase" id="RU367050"/>
    </source>
</evidence>
<dbReference type="PROSITE" id="PS50928">
    <property type="entry name" value="ABC_TM1"/>
    <property type="match status" value="1"/>
</dbReference>
<evidence type="ECO:0000256" key="9">
    <source>
        <dbReference type="RuleBase" id="RU363032"/>
    </source>
</evidence>
<feature type="transmembrane region" description="Helical" evidence="9">
    <location>
        <begin position="414"/>
        <end position="434"/>
    </location>
</feature>
<organism evidence="12 13">
    <name type="scientific">Paenibacillus durus ATCC 35681</name>
    <dbReference type="NCBI Taxonomy" id="1333534"/>
    <lineage>
        <taxon>Bacteria</taxon>
        <taxon>Bacillati</taxon>
        <taxon>Bacillota</taxon>
        <taxon>Bacilli</taxon>
        <taxon>Bacillales</taxon>
        <taxon>Paenibacillaceae</taxon>
        <taxon>Paenibacillus</taxon>
    </lineage>
</organism>
<feature type="domain" description="ABC transmembrane type-1" evidence="11">
    <location>
        <begin position="215"/>
        <end position="435"/>
    </location>
</feature>
<dbReference type="InterPro" id="IPR000515">
    <property type="entry name" value="MetI-like"/>
</dbReference>
<evidence type="ECO:0000313" key="13">
    <source>
        <dbReference type="Proteomes" id="UP000034189"/>
    </source>
</evidence>
<comment type="similarity">
    <text evidence="2 10">Belongs to the binding-protein-dependent transport system permease family. MalFG subfamily.</text>
</comment>
<keyword evidence="5 10" id="KW-0762">Sugar transport</keyword>
<dbReference type="PANTHER" id="PTHR47314:SF1">
    <property type="entry name" value="MALTOSE_MALTODEXTRIN TRANSPORT SYSTEM PERMEASE PROTEIN MALF"/>
    <property type="match status" value="1"/>
</dbReference>